<evidence type="ECO:0000313" key="9">
    <source>
        <dbReference type="EMBL" id="NHF61752.1"/>
    </source>
</evidence>
<reference evidence="9 10" key="1">
    <citation type="submission" date="2019-06" db="EMBL/GenBank/DDBJ databases">
        <authorList>
            <person name="De-Chao Zhang Q."/>
        </authorList>
    </citation>
    <scope>NUCLEOTIDE SEQUENCE [LARGE SCALE GENOMIC DNA]</scope>
    <source>
        <strain evidence="9 10">KN1116</strain>
    </source>
</reference>
<keyword evidence="4 8" id="KW-0812">Transmembrane</keyword>
<dbReference type="Pfam" id="PF01899">
    <property type="entry name" value="MNHE"/>
    <property type="match status" value="1"/>
</dbReference>
<keyword evidence="6 8" id="KW-0472">Membrane</keyword>
<dbReference type="PANTHER" id="PTHR34584">
    <property type="entry name" value="NA(+)/H(+) ANTIPORTER SUBUNIT E1"/>
    <property type="match status" value="1"/>
</dbReference>
<evidence type="ECO:0000256" key="1">
    <source>
        <dbReference type="ARBA" id="ARBA00004651"/>
    </source>
</evidence>
<evidence type="ECO:0000256" key="4">
    <source>
        <dbReference type="ARBA" id="ARBA00022692"/>
    </source>
</evidence>
<dbReference type="GO" id="GO:0005886">
    <property type="term" value="C:plasma membrane"/>
    <property type="evidence" value="ECO:0007669"/>
    <property type="project" value="UniProtKB-SubCell"/>
</dbReference>
<feature type="transmembrane region" description="Helical" evidence="8">
    <location>
        <begin position="132"/>
        <end position="150"/>
    </location>
</feature>
<keyword evidence="5 8" id="KW-1133">Transmembrane helix</keyword>
<dbReference type="InterPro" id="IPR002758">
    <property type="entry name" value="Cation_antiport_E"/>
</dbReference>
<protein>
    <submittedName>
        <fullName evidence="9">Na+/H+ antiporter subunit E</fullName>
    </submittedName>
</protein>
<reference evidence="9 10" key="2">
    <citation type="submission" date="2020-03" db="EMBL/GenBank/DDBJ databases">
        <title>Chryseoglobus sp. isolated from a deep-sea seamount.</title>
        <authorList>
            <person name="Zhang D.-C."/>
        </authorList>
    </citation>
    <scope>NUCLEOTIDE SEQUENCE [LARGE SCALE GENOMIC DNA]</scope>
    <source>
        <strain evidence="9 10">KN1116</strain>
    </source>
</reference>
<keyword evidence="10" id="KW-1185">Reference proteome</keyword>
<sequence>MIDDTVNDGAPRNETADDDLPTMSEDRAHATFLQQLPLLVALVLLWMMLWGSVSVLTILTGIVVALLVTRAFYLPPVELSRRFNPFWAIAFLTRFFGELFVASFQVAALAFAPKGRSRSAIVRVQLRTRADIIMTLTSITISLVPGSLVIEVDRRHAVLYVHVLGASSADDVEEARHHTLSIERLIIAAIGSKAEWELVR</sequence>
<dbReference type="GO" id="GO:0008324">
    <property type="term" value="F:monoatomic cation transmembrane transporter activity"/>
    <property type="evidence" value="ECO:0007669"/>
    <property type="project" value="InterPro"/>
</dbReference>
<comment type="similarity">
    <text evidence="2">Belongs to the CPA3 antiporters (TC 2.A.63) subunit E family.</text>
</comment>
<dbReference type="AlphaFoldDB" id="A0A9E5JLY8"/>
<dbReference type="NCBIfam" id="NF006521">
    <property type="entry name" value="PRK08965.1-5"/>
    <property type="match status" value="1"/>
</dbReference>
<evidence type="ECO:0000313" key="10">
    <source>
        <dbReference type="Proteomes" id="UP000818266"/>
    </source>
</evidence>
<accession>A0A9E5JLY8</accession>
<gene>
    <name evidence="9" type="ORF">FK219_000600</name>
</gene>
<dbReference type="Proteomes" id="UP000818266">
    <property type="component" value="Unassembled WGS sequence"/>
</dbReference>
<dbReference type="OrthoDB" id="3556991at2"/>
<evidence type="ECO:0000256" key="8">
    <source>
        <dbReference type="SAM" id="Phobius"/>
    </source>
</evidence>
<feature type="transmembrane region" description="Helical" evidence="8">
    <location>
        <begin position="86"/>
        <end position="111"/>
    </location>
</feature>
<dbReference type="RefSeq" id="WP_152581954.1">
    <property type="nucleotide sequence ID" value="NZ_VIKT02000001.1"/>
</dbReference>
<comment type="subcellular location">
    <subcellularLocation>
        <location evidence="1">Cell membrane</location>
        <topology evidence="1">Multi-pass membrane protein</topology>
    </subcellularLocation>
</comment>
<evidence type="ECO:0000256" key="2">
    <source>
        <dbReference type="ARBA" id="ARBA00006228"/>
    </source>
</evidence>
<evidence type="ECO:0000256" key="3">
    <source>
        <dbReference type="ARBA" id="ARBA00022475"/>
    </source>
</evidence>
<dbReference type="PANTHER" id="PTHR34584:SF1">
    <property type="entry name" value="NA(+)_H(+) ANTIPORTER SUBUNIT E1"/>
    <property type="match status" value="1"/>
</dbReference>
<proteinExistence type="inferred from homology"/>
<dbReference type="EMBL" id="VIKT02000001">
    <property type="protein sequence ID" value="NHF61752.1"/>
    <property type="molecule type" value="Genomic_DNA"/>
</dbReference>
<keyword evidence="3" id="KW-1003">Cell membrane</keyword>
<organism evidence="9 10">
    <name type="scientific">Microcella pacifica</name>
    <dbReference type="NCBI Taxonomy" id="2591847"/>
    <lineage>
        <taxon>Bacteria</taxon>
        <taxon>Bacillati</taxon>
        <taxon>Actinomycetota</taxon>
        <taxon>Actinomycetes</taxon>
        <taxon>Micrococcales</taxon>
        <taxon>Microbacteriaceae</taxon>
        <taxon>Microcella</taxon>
    </lineage>
</organism>
<feature type="transmembrane region" description="Helical" evidence="8">
    <location>
        <begin position="56"/>
        <end position="74"/>
    </location>
</feature>
<feature type="transmembrane region" description="Helical" evidence="8">
    <location>
        <begin position="32"/>
        <end position="49"/>
    </location>
</feature>
<feature type="region of interest" description="Disordered" evidence="7">
    <location>
        <begin position="1"/>
        <end position="22"/>
    </location>
</feature>
<evidence type="ECO:0000256" key="5">
    <source>
        <dbReference type="ARBA" id="ARBA00022989"/>
    </source>
</evidence>
<comment type="caution">
    <text evidence="9">The sequence shown here is derived from an EMBL/GenBank/DDBJ whole genome shotgun (WGS) entry which is preliminary data.</text>
</comment>
<evidence type="ECO:0000256" key="6">
    <source>
        <dbReference type="ARBA" id="ARBA00023136"/>
    </source>
</evidence>
<evidence type="ECO:0000256" key="7">
    <source>
        <dbReference type="SAM" id="MobiDB-lite"/>
    </source>
</evidence>
<name>A0A9E5JLY8_9MICO</name>